<proteinExistence type="inferred from homology"/>
<dbReference type="PANTHER" id="PTHR15892:SF2">
    <property type="entry name" value="LARGE RIBOSOMAL SUBUNIT PROTEIN UL30M"/>
    <property type="match status" value="1"/>
</dbReference>
<evidence type="ECO:0000256" key="3">
    <source>
        <dbReference type="ARBA" id="ARBA00022980"/>
    </source>
</evidence>
<dbReference type="InterPro" id="IPR005996">
    <property type="entry name" value="Ribosomal_uL30_bac-type"/>
</dbReference>
<dbReference type="PIRSF" id="PIRSF002211">
    <property type="entry name" value="Ribosomal_L30_bac-type"/>
    <property type="match status" value="1"/>
</dbReference>
<keyword evidence="3 5" id="KW-0689">Ribosomal protein</keyword>
<dbReference type="CDD" id="cd01658">
    <property type="entry name" value="Ribosomal_L30"/>
    <property type="match status" value="1"/>
</dbReference>
<protein>
    <recommendedName>
        <fullName evidence="5">Large ribosomal subunit protein uL30</fullName>
    </recommendedName>
</protein>
<accession>A0ABQ2GNQ2</accession>
<dbReference type="InterPro" id="IPR016082">
    <property type="entry name" value="Ribosomal_uL30_ferredoxin-like"/>
</dbReference>
<comment type="caution">
    <text evidence="7">The sequence shown here is derived from an EMBL/GenBank/DDBJ whole genome shotgun (WGS) entry which is preliminary data.</text>
</comment>
<dbReference type="EMBL" id="BMOM01000006">
    <property type="protein sequence ID" value="GGM04190.1"/>
    <property type="molecule type" value="Genomic_DNA"/>
</dbReference>
<evidence type="ECO:0000313" key="7">
    <source>
        <dbReference type="EMBL" id="GGM04190.1"/>
    </source>
</evidence>
<organism evidence="7 8">
    <name type="scientific">Deinococcus aerophilus</name>
    <dbReference type="NCBI Taxonomy" id="522488"/>
    <lineage>
        <taxon>Bacteria</taxon>
        <taxon>Thermotogati</taxon>
        <taxon>Deinococcota</taxon>
        <taxon>Deinococci</taxon>
        <taxon>Deinococcales</taxon>
        <taxon>Deinococcaceae</taxon>
        <taxon>Deinococcus</taxon>
    </lineage>
</organism>
<dbReference type="GO" id="GO:0005840">
    <property type="term" value="C:ribosome"/>
    <property type="evidence" value="ECO:0007669"/>
    <property type="project" value="UniProtKB-KW"/>
</dbReference>
<name>A0ABQ2GNQ2_9DEIO</name>
<keyword evidence="8" id="KW-1185">Reference proteome</keyword>
<dbReference type="Pfam" id="PF00327">
    <property type="entry name" value="Ribosomal_L30"/>
    <property type="match status" value="1"/>
</dbReference>
<evidence type="ECO:0000256" key="5">
    <source>
        <dbReference type="HAMAP-Rule" id="MF_01371"/>
    </source>
</evidence>
<sequence length="60" mass="6613">MTTKAIKITLKRSIIGRPQNQVDTVKALGLRKIGDSREVSDSPAVRGMVRTVQHLLEVEA</sequence>
<dbReference type="Proteomes" id="UP000661918">
    <property type="component" value="Unassembled WGS sequence"/>
</dbReference>
<gene>
    <name evidence="5 7" type="primary">rpmD</name>
    <name evidence="7" type="ORF">GCM10010841_10630</name>
</gene>
<evidence type="ECO:0000256" key="4">
    <source>
        <dbReference type="ARBA" id="ARBA00023274"/>
    </source>
</evidence>
<reference evidence="8" key="1">
    <citation type="journal article" date="2019" name="Int. J. Syst. Evol. Microbiol.">
        <title>The Global Catalogue of Microorganisms (GCM) 10K type strain sequencing project: providing services to taxonomists for standard genome sequencing and annotation.</title>
        <authorList>
            <consortium name="The Broad Institute Genomics Platform"/>
            <consortium name="The Broad Institute Genome Sequencing Center for Infectious Disease"/>
            <person name="Wu L."/>
            <person name="Ma J."/>
        </authorList>
    </citation>
    <scope>NUCLEOTIDE SEQUENCE [LARGE SCALE GENOMIC DNA]</scope>
    <source>
        <strain evidence="8">JCM 15443</strain>
    </source>
</reference>
<dbReference type="HAMAP" id="MF_01371_B">
    <property type="entry name" value="Ribosomal_uL30_B"/>
    <property type="match status" value="1"/>
</dbReference>
<evidence type="ECO:0000259" key="6">
    <source>
        <dbReference type="Pfam" id="PF00327"/>
    </source>
</evidence>
<dbReference type="PANTHER" id="PTHR15892">
    <property type="entry name" value="MITOCHONDRIAL RIBOSOMAL PROTEIN L30"/>
    <property type="match status" value="1"/>
</dbReference>
<dbReference type="SUPFAM" id="SSF55129">
    <property type="entry name" value="Ribosomal protein L30p/L7e"/>
    <property type="match status" value="1"/>
</dbReference>
<dbReference type="NCBIfam" id="TIGR01308">
    <property type="entry name" value="rpmD_bact"/>
    <property type="match status" value="1"/>
</dbReference>
<evidence type="ECO:0000313" key="8">
    <source>
        <dbReference type="Proteomes" id="UP000661918"/>
    </source>
</evidence>
<comment type="subunit">
    <text evidence="2 5">Part of the 50S ribosomal subunit.</text>
</comment>
<evidence type="ECO:0000256" key="2">
    <source>
        <dbReference type="ARBA" id="ARBA00011838"/>
    </source>
</evidence>
<evidence type="ECO:0000256" key="1">
    <source>
        <dbReference type="ARBA" id="ARBA00007594"/>
    </source>
</evidence>
<dbReference type="Gene3D" id="3.30.1390.20">
    <property type="entry name" value="Ribosomal protein L30, ferredoxin-like fold domain"/>
    <property type="match status" value="1"/>
</dbReference>
<dbReference type="InterPro" id="IPR036919">
    <property type="entry name" value="Ribo_uL30_ferredoxin-like_sf"/>
</dbReference>
<feature type="domain" description="Large ribosomal subunit protein uL30-like ferredoxin-like fold" evidence="6">
    <location>
        <begin position="6"/>
        <end position="55"/>
    </location>
</feature>
<comment type="similarity">
    <text evidence="1 5">Belongs to the universal ribosomal protein uL30 family.</text>
</comment>
<keyword evidence="4 5" id="KW-0687">Ribonucleoprotein</keyword>